<feature type="domain" description="RNA 3'-terminal phosphate cyclase" evidence="7">
    <location>
        <begin position="13"/>
        <end position="331"/>
    </location>
</feature>
<dbReference type="SUPFAM" id="SSF52913">
    <property type="entry name" value="RNA 3'-terminal phosphate cyclase, RPTC, insert domain"/>
    <property type="match status" value="1"/>
</dbReference>
<dbReference type="EMBL" id="AYTS01000148">
    <property type="protein sequence ID" value="OOP55372.1"/>
    <property type="molecule type" value="Genomic_DNA"/>
</dbReference>
<evidence type="ECO:0000256" key="6">
    <source>
        <dbReference type="NCBIfam" id="TIGR03399"/>
    </source>
</evidence>
<evidence type="ECO:0000256" key="4">
    <source>
        <dbReference type="ARBA" id="ARBA00024481"/>
    </source>
</evidence>
<evidence type="ECO:0000313" key="10">
    <source>
        <dbReference type="Proteomes" id="UP000189681"/>
    </source>
</evidence>
<dbReference type="GO" id="GO:0005524">
    <property type="term" value="F:ATP binding"/>
    <property type="evidence" value="ECO:0007669"/>
    <property type="project" value="UniProtKB-KW"/>
</dbReference>
<reference evidence="9 10" key="1">
    <citation type="journal article" date="2017" name="Water Res.">
        <title>Discovery and metagenomic analysis of an anammox bacterial enrichment related to Candidatus "Brocadia caroliniensis" in a full-scale glycerol-fed nitritation-denitritation separate centrate treatment process.</title>
        <authorList>
            <person name="Park H."/>
            <person name="Brotto A.C."/>
            <person name="van Loosdrecht M.C."/>
            <person name="Chandran K."/>
        </authorList>
    </citation>
    <scope>NUCLEOTIDE SEQUENCE [LARGE SCALE GENOMIC DNA]</scope>
    <source>
        <strain evidence="9">26THWARD</strain>
    </source>
</reference>
<organism evidence="9 10">
    <name type="scientific">Candidatus Brocadia carolinensis</name>
    <dbReference type="NCBI Taxonomy" id="1004156"/>
    <lineage>
        <taxon>Bacteria</taxon>
        <taxon>Pseudomonadati</taxon>
        <taxon>Planctomycetota</taxon>
        <taxon>Candidatus Brocadiia</taxon>
        <taxon>Candidatus Brocadiales</taxon>
        <taxon>Candidatus Brocadiaceae</taxon>
        <taxon>Candidatus Brocadia</taxon>
    </lineage>
</organism>
<dbReference type="AlphaFoldDB" id="A0A1V4AQJ9"/>
<dbReference type="PANTHER" id="PTHR11096:SF0">
    <property type="entry name" value="RNA 3'-TERMINAL PHOSPHATE CYCLASE"/>
    <property type="match status" value="1"/>
</dbReference>
<dbReference type="Proteomes" id="UP000189681">
    <property type="component" value="Unassembled WGS sequence"/>
</dbReference>
<dbReference type="InterPro" id="IPR037136">
    <property type="entry name" value="RNA3'_phos_cyclase_dom_sf"/>
</dbReference>
<feature type="binding site" evidence="5">
    <location>
        <position position="104"/>
    </location>
    <ligand>
        <name>ATP</name>
        <dbReference type="ChEBI" id="CHEBI:30616"/>
    </ligand>
</feature>
<dbReference type="InterPro" id="IPR036553">
    <property type="entry name" value="RPTC_insert"/>
</dbReference>
<keyword evidence="5" id="KW-0963">Cytoplasm</keyword>
<dbReference type="InterPro" id="IPR017770">
    <property type="entry name" value="RNA3'_term_phos_cyc_type_1"/>
</dbReference>
<dbReference type="GO" id="GO:0006396">
    <property type="term" value="P:RNA processing"/>
    <property type="evidence" value="ECO:0007669"/>
    <property type="project" value="UniProtKB-UniRule"/>
</dbReference>
<dbReference type="Gene3D" id="3.30.360.20">
    <property type="entry name" value="RNA 3'-terminal phosphate cyclase, insert domain"/>
    <property type="match status" value="1"/>
</dbReference>
<name>A0A1V4AQJ9_9BACT</name>
<evidence type="ECO:0000259" key="8">
    <source>
        <dbReference type="Pfam" id="PF05189"/>
    </source>
</evidence>
<dbReference type="InterPro" id="IPR023797">
    <property type="entry name" value="RNA3'_phos_cyclase_dom"/>
</dbReference>
<dbReference type="Pfam" id="PF05189">
    <property type="entry name" value="RTC_insert"/>
    <property type="match status" value="1"/>
</dbReference>
<dbReference type="HAMAP" id="MF_00200">
    <property type="entry name" value="RTC"/>
    <property type="match status" value="1"/>
</dbReference>
<comment type="catalytic activity">
    <reaction evidence="4 5">
        <text>a 3'-end 3'-phospho-ribonucleotide-RNA + ATP = a 3'-end 2',3'-cyclophospho-ribonucleotide-RNA + AMP + diphosphate</text>
        <dbReference type="Rhea" id="RHEA:23976"/>
        <dbReference type="Rhea" id="RHEA-COMP:10463"/>
        <dbReference type="Rhea" id="RHEA-COMP:10464"/>
        <dbReference type="ChEBI" id="CHEBI:30616"/>
        <dbReference type="ChEBI" id="CHEBI:33019"/>
        <dbReference type="ChEBI" id="CHEBI:83062"/>
        <dbReference type="ChEBI" id="CHEBI:83064"/>
        <dbReference type="ChEBI" id="CHEBI:456215"/>
        <dbReference type="EC" id="6.5.1.4"/>
    </reaction>
</comment>
<dbReference type="Pfam" id="PF01137">
    <property type="entry name" value="RTC"/>
    <property type="match status" value="1"/>
</dbReference>
<dbReference type="PIRSF" id="PIRSF005378">
    <property type="entry name" value="RNA3'_term_phos_cycl_euk"/>
    <property type="match status" value="1"/>
</dbReference>
<comment type="similarity">
    <text evidence="1 5">Belongs to the RNA 3'-terminal cyclase family. Type 1 subfamily.</text>
</comment>
<dbReference type="InterPro" id="IPR000228">
    <property type="entry name" value="RNA3'_term_phos_cyc"/>
</dbReference>
<evidence type="ECO:0000256" key="2">
    <source>
        <dbReference type="ARBA" id="ARBA00022598"/>
    </source>
</evidence>
<keyword evidence="3 5" id="KW-0547">Nucleotide-binding</keyword>
<dbReference type="GO" id="GO:0003963">
    <property type="term" value="F:RNA-3'-phosphate cyclase activity"/>
    <property type="evidence" value="ECO:0007669"/>
    <property type="project" value="UniProtKB-UniRule"/>
</dbReference>
<evidence type="ECO:0000259" key="7">
    <source>
        <dbReference type="Pfam" id="PF01137"/>
    </source>
</evidence>
<keyword evidence="2 5" id="KW-0436">Ligase</keyword>
<sequence>MKKDIIAIDGSFGEGGGQILRTALSLSAITQRPFEIYKIRAQRKTPGLSHQHLQAVNATASICNAKVIGNHLRSTDLKFFPGEIQAGNYHFDIGTAGSVSLVLQTIFYPLSLADKPSSVTITGGTHVSHSPCIDYLTQQWLYFLKQIGFIAGIQTLRAGFYPRGGGEVITTIHPKGPQHPVHLEDRGKLLTVHGLSTISNLDSTIAQRQQAQAKKKLLERNIPHDIGIADLPAAGKGTMLLLVGKFEQSQCCYFSLGAIGKRAETVADEACNEFFCFLETKGVIDEYLADQLIIPLALTKGTSQYLTPRITQHLLTNVEIVKLFLPATIDVIGNLDEEGLVKIATPH</sequence>
<proteinExistence type="inferred from homology"/>
<comment type="function">
    <text evidence="5">Catalyzes the conversion of 3'-phosphate to a 2',3'-cyclic phosphodiester at the end of RNA. The mechanism of action of the enzyme occurs in 3 steps: (A) adenylation of the enzyme by ATP; (B) transfer of adenylate to an RNA-N3'P to produce RNA-N3'PP5'A; (C) and attack of the adjacent 2'-hydroxyl on the 3'-phosphorus in the diester linkage to produce the cyclic end product. The biological role of this enzyme is unknown but it is likely to function in some aspects of cellular RNA processing.</text>
</comment>
<feature type="active site" description="Tele-AMP-histidine intermediate" evidence="5">
    <location>
        <position position="313"/>
    </location>
</feature>
<gene>
    <name evidence="5" type="primary">rtcA</name>
    <name evidence="9" type="ORF">AYP45_15065</name>
</gene>
<dbReference type="STRING" id="1004156.AYP45_15065"/>
<dbReference type="PANTHER" id="PTHR11096">
    <property type="entry name" value="RNA 3' TERMINAL PHOSPHATE CYCLASE"/>
    <property type="match status" value="1"/>
</dbReference>
<accession>A0A1V4AQJ9</accession>
<evidence type="ECO:0000256" key="5">
    <source>
        <dbReference type="HAMAP-Rule" id="MF_00200"/>
    </source>
</evidence>
<dbReference type="NCBIfam" id="TIGR03399">
    <property type="entry name" value="RNA_3prim_cycl"/>
    <property type="match status" value="1"/>
</dbReference>
<evidence type="ECO:0000256" key="1">
    <source>
        <dbReference type="ARBA" id="ARBA00009206"/>
    </source>
</evidence>
<keyword evidence="5" id="KW-0067">ATP-binding</keyword>
<dbReference type="EC" id="6.5.1.4" evidence="5 6"/>
<comment type="caution">
    <text evidence="9">The sequence shown here is derived from an EMBL/GenBank/DDBJ whole genome shotgun (WGS) entry which is preliminary data.</text>
</comment>
<dbReference type="NCBIfam" id="NF003246">
    <property type="entry name" value="PRK04204.1-2"/>
    <property type="match status" value="1"/>
</dbReference>
<feature type="binding site" evidence="5">
    <location>
        <begin position="287"/>
        <end position="291"/>
    </location>
    <ligand>
        <name>ATP</name>
        <dbReference type="ChEBI" id="CHEBI:30616"/>
    </ligand>
</feature>
<dbReference type="InterPro" id="IPR013792">
    <property type="entry name" value="RNA3'P_cycl/enolpyr_Trfase_a/b"/>
</dbReference>
<dbReference type="InterPro" id="IPR013791">
    <property type="entry name" value="RNA3'-term_phos_cycl_insert"/>
</dbReference>
<dbReference type="GO" id="GO:0005737">
    <property type="term" value="C:cytoplasm"/>
    <property type="evidence" value="ECO:0007669"/>
    <property type="project" value="UniProtKB-SubCell"/>
</dbReference>
<comment type="subcellular location">
    <subcellularLocation>
        <location evidence="5">Cytoplasm</location>
    </subcellularLocation>
</comment>
<protein>
    <recommendedName>
        <fullName evidence="5 6">RNA 3'-terminal phosphate cyclase</fullName>
        <shortName evidence="5">RNA cyclase</shortName>
        <shortName evidence="5">RNA-3'-phosphate cyclase</shortName>
        <ecNumber evidence="5 6">6.5.1.4</ecNumber>
    </recommendedName>
</protein>
<feature type="domain" description="RNA 3'-terminal phosphate cyclase insert" evidence="8">
    <location>
        <begin position="185"/>
        <end position="275"/>
    </location>
</feature>
<evidence type="ECO:0000256" key="3">
    <source>
        <dbReference type="ARBA" id="ARBA00022741"/>
    </source>
</evidence>
<dbReference type="SUPFAM" id="SSF55205">
    <property type="entry name" value="EPT/RTPC-like"/>
    <property type="match status" value="1"/>
</dbReference>
<evidence type="ECO:0000313" key="9">
    <source>
        <dbReference type="EMBL" id="OOP55372.1"/>
    </source>
</evidence>
<dbReference type="Gene3D" id="3.65.10.20">
    <property type="entry name" value="RNA 3'-terminal phosphate cyclase domain"/>
    <property type="match status" value="1"/>
</dbReference>